<evidence type="ECO:0000313" key="5">
    <source>
        <dbReference type="Proteomes" id="UP001187471"/>
    </source>
</evidence>
<keyword evidence="2" id="KW-0677">Repeat</keyword>
<dbReference type="InterPro" id="IPR046960">
    <property type="entry name" value="PPR_At4g14850-like_plant"/>
</dbReference>
<dbReference type="FunFam" id="1.25.40.10:FF:000227">
    <property type="entry name" value="Pentatricopeptide repeat-containing protein At3g13880"/>
    <property type="match status" value="1"/>
</dbReference>
<dbReference type="Gene3D" id="1.25.40.10">
    <property type="entry name" value="Tetratricopeptide repeat domain"/>
    <property type="match status" value="6"/>
</dbReference>
<dbReference type="PROSITE" id="PS51375">
    <property type="entry name" value="PPR"/>
    <property type="match status" value="6"/>
</dbReference>
<dbReference type="Pfam" id="PF20431">
    <property type="entry name" value="E_motif"/>
    <property type="match status" value="1"/>
</dbReference>
<dbReference type="GO" id="GO:0003723">
    <property type="term" value="F:RNA binding"/>
    <property type="evidence" value="ECO:0007669"/>
    <property type="project" value="InterPro"/>
</dbReference>
<name>A0AA88S7H2_9ASTE</name>
<dbReference type="Proteomes" id="UP001187471">
    <property type="component" value="Unassembled WGS sequence"/>
</dbReference>
<dbReference type="NCBIfam" id="TIGR00756">
    <property type="entry name" value="PPR"/>
    <property type="match status" value="5"/>
</dbReference>
<dbReference type="AlphaFoldDB" id="A0AA88S7H2"/>
<feature type="repeat" description="PPR" evidence="3">
    <location>
        <begin position="588"/>
        <end position="622"/>
    </location>
</feature>
<evidence type="ECO:0000256" key="3">
    <source>
        <dbReference type="PROSITE-ProRule" id="PRU00708"/>
    </source>
</evidence>
<dbReference type="GO" id="GO:0005739">
    <property type="term" value="C:mitochondrion"/>
    <property type="evidence" value="ECO:0007669"/>
    <property type="project" value="TreeGrafter"/>
</dbReference>
<evidence type="ECO:0000256" key="1">
    <source>
        <dbReference type="ARBA" id="ARBA00006643"/>
    </source>
</evidence>
<organism evidence="4 5">
    <name type="scientific">Escallonia rubra</name>
    <dbReference type="NCBI Taxonomy" id="112253"/>
    <lineage>
        <taxon>Eukaryota</taxon>
        <taxon>Viridiplantae</taxon>
        <taxon>Streptophyta</taxon>
        <taxon>Embryophyta</taxon>
        <taxon>Tracheophyta</taxon>
        <taxon>Spermatophyta</taxon>
        <taxon>Magnoliopsida</taxon>
        <taxon>eudicotyledons</taxon>
        <taxon>Gunneridae</taxon>
        <taxon>Pentapetalae</taxon>
        <taxon>asterids</taxon>
        <taxon>campanulids</taxon>
        <taxon>Escalloniales</taxon>
        <taxon>Escalloniaceae</taxon>
        <taxon>Escallonia</taxon>
    </lineage>
</organism>
<protein>
    <recommendedName>
        <fullName evidence="6">Pentatricopeptide repeat-containing protein</fullName>
    </recommendedName>
</protein>
<dbReference type="Pfam" id="PF13041">
    <property type="entry name" value="PPR_2"/>
    <property type="match status" value="5"/>
</dbReference>
<comment type="caution">
    <text evidence="4">The sequence shown here is derived from an EMBL/GenBank/DDBJ whole genome shotgun (WGS) entry which is preliminary data.</text>
</comment>
<dbReference type="FunFam" id="1.25.40.10:FF:001224">
    <property type="entry name" value="Pentatricopeptide repeat-containing protein chloroplastic"/>
    <property type="match status" value="1"/>
</dbReference>
<dbReference type="InterPro" id="IPR011990">
    <property type="entry name" value="TPR-like_helical_dom_sf"/>
</dbReference>
<evidence type="ECO:0000256" key="2">
    <source>
        <dbReference type="ARBA" id="ARBA00022737"/>
    </source>
</evidence>
<comment type="similarity">
    <text evidence="1">Belongs to the PPR family. PCMP-H subfamily.</text>
</comment>
<dbReference type="InterPro" id="IPR046848">
    <property type="entry name" value="E_motif"/>
</dbReference>
<proteinExistence type="inferred from homology"/>
<dbReference type="PANTHER" id="PTHR24015">
    <property type="entry name" value="OS07G0578800 PROTEIN-RELATED"/>
    <property type="match status" value="1"/>
</dbReference>
<feature type="repeat" description="PPR" evidence="3">
    <location>
        <begin position="386"/>
        <end position="420"/>
    </location>
</feature>
<dbReference type="FunFam" id="1.25.40.10:FF:000381">
    <property type="entry name" value="Pentatricopeptide repeat-containing protein"/>
    <property type="match status" value="2"/>
</dbReference>
<feature type="repeat" description="PPR" evidence="3">
    <location>
        <begin position="284"/>
        <end position="318"/>
    </location>
</feature>
<dbReference type="InterPro" id="IPR002885">
    <property type="entry name" value="PPR_rpt"/>
</dbReference>
<feature type="repeat" description="PPR" evidence="3">
    <location>
        <begin position="184"/>
        <end position="218"/>
    </location>
</feature>
<keyword evidence="5" id="KW-1185">Reference proteome</keyword>
<sequence>MIWKIVPNFSNRTEPQLLEDICTQVLKFCKSHSLKQATCIHSPIIKVGLQDNLFLNNNLLSIYAKSFGLEHARQFFDEMPHRDVVSWTGMLSACAQHGNHEEALELYDMMKTNGLYPNEFTLSSVLRSCCGIGEFNRGIQIQAYMIKHGFDANPILSSCLIEFYSKWGCIKEAFEVFSDMNDGDTISWTTMISSFVQAQKWNQALQLYIRMIEARVTPNEYTFAKLLSACSFNGRKYGKLVHAHCVVWGVKLNLVLKTSLVDMYFKCLIMEDALKASDLTADYDVYLWSSIISGFVQNLKYEEAFSAFQEMVMSGIVPNNYTYSGVLNACSSIPALELGEQIHSQVLARGLEKDVSVGNALVDMYMKCSNKVEDAMRVFSGITSPNVISWTSLIAGLAELGFEQESFQAFEEMLSKGEQPNSYTLSSILGVRSTAKPPNQTKKLHAYIIKTKEDDHIVVANALVDAYAASGLVADARFLMTLMSRRDAITYTSLATRINQMGYHEEALNVITDMHDNDIKLDDFSLATFLSASAGLGAMEPGKQLHCYSIKSGLGSWISVANGLVDLYGKCGCIHDVHIAFREISEPDAVSWNGLMFGLASNGHISAALSAFEDMRLTGVKPDSITFLLVLFTCSHGGLADLGLDYFQAMRVKHDIVPQSDHYACLVDLLGRAGRLEEAMGVIDTLPFQPDALIYKTLLSACKLHGNIPLGEDVARRSLEHDPSDAAIYVLLANMYDDSGLFDLGEKTRRLMRERGLRRNPGQSWMELRNKVHVFNAGDRTHPQISEIHERIKLLIAEFKYRGYSYQPNEDSLYHSEKLAVAFGLLNAPSIAPIRIIKNIPFEIPQFPLSQKFLGMAARHPVEGNVRTSYTETQRTLEVLAAAIRCEVEIILGMIVDKAKTAVDSALVTSGKANLFIVFEDIQDQLDPCRIG</sequence>
<accession>A0AA88S7H2</accession>
<dbReference type="EMBL" id="JAVXUO010001311">
    <property type="protein sequence ID" value="KAK2983590.1"/>
    <property type="molecule type" value="Genomic_DNA"/>
</dbReference>
<dbReference type="FunFam" id="1.25.40.10:FF:001093">
    <property type="entry name" value="Pentatricopeptide repeat-containing protein At2g34400"/>
    <property type="match status" value="1"/>
</dbReference>
<evidence type="ECO:0008006" key="6">
    <source>
        <dbReference type="Google" id="ProtNLM"/>
    </source>
</evidence>
<feature type="repeat" description="PPR" evidence="3">
    <location>
        <begin position="118"/>
        <end position="152"/>
    </location>
</feature>
<evidence type="ECO:0000313" key="4">
    <source>
        <dbReference type="EMBL" id="KAK2983590.1"/>
    </source>
</evidence>
<dbReference type="GO" id="GO:0009451">
    <property type="term" value="P:RNA modification"/>
    <property type="evidence" value="ECO:0007669"/>
    <property type="project" value="InterPro"/>
</dbReference>
<reference evidence="4" key="1">
    <citation type="submission" date="2022-12" db="EMBL/GenBank/DDBJ databases">
        <title>Draft genome assemblies for two species of Escallonia (Escalloniales).</title>
        <authorList>
            <person name="Chanderbali A."/>
            <person name="Dervinis C."/>
            <person name="Anghel I."/>
            <person name="Soltis D."/>
            <person name="Soltis P."/>
            <person name="Zapata F."/>
        </authorList>
    </citation>
    <scope>NUCLEOTIDE SEQUENCE</scope>
    <source>
        <strain evidence="4">UCBG92.1500</strain>
        <tissue evidence="4">Leaf</tissue>
    </source>
</reference>
<dbReference type="PANTHER" id="PTHR24015:SF1726">
    <property type="entry name" value="OS03G0861900 PROTEIN"/>
    <property type="match status" value="1"/>
</dbReference>
<feature type="repeat" description="PPR" evidence="3">
    <location>
        <begin position="83"/>
        <end position="117"/>
    </location>
</feature>
<dbReference type="Pfam" id="PF01535">
    <property type="entry name" value="PPR"/>
    <property type="match status" value="2"/>
</dbReference>
<gene>
    <name evidence="4" type="ORF">RJ640_023124</name>
</gene>
<dbReference type="FunFam" id="1.25.40.10:FF:000073">
    <property type="entry name" value="Pentatricopeptide repeat-containing protein chloroplastic"/>
    <property type="match status" value="1"/>
</dbReference>